<evidence type="ECO:0000313" key="10">
    <source>
        <dbReference type="EMBL" id="EFW98667.1"/>
    </source>
</evidence>
<dbReference type="AlphaFoldDB" id="F0XU76"/>
<keyword evidence="4" id="KW-0597">Phosphoprotein</keyword>
<evidence type="ECO:0000256" key="9">
    <source>
        <dbReference type="SAM" id="Phobius"/>
    </source>
</evidence>
<dbReference type="GeneID" id="25977739"/>
<dbReference type="OrthoDB" id="2116389at2759"/>
<keyword evidence="11" id="KW-1185">Reference proteome</keyword>
<comment type="similarity">
    <text evidence="2 8">Belongs to the purine-cytosine permease (2.A.39) family.</text>
</comment>
<feature type="transmembrane region" description="Helical" evidence="9">
    <location>
        <begin position="80"/>
        <end position="98"/>
    </location>
</feature>
<dbReference type="InterPro" id="IPR001248">
    <property type="entry name" value="Pur-cyt_permease"/>
</dbReference>
<evidence type="ECO:0000256" key="8">
    <source>
        <dbReference type="PIRNR" id="PIRNR002744"/>
    </source>
</evidence>
<reference evidence="10 11" key="1">
    <citation type="journal article" date="2011" name="Proc. Natl. Acad. Sci. U.S.A.">
        <title>Genome and transcriptome analyses of the mountain pine beetle-fungal symbiont Grosmannia clavigera, a lodgepole pine pathogen.</title>
        <authorList>
            <person name="DiGuistini S."/>
            <person name="Wang Y."/>
            <person name="Liao N.Y."/>
            <person name="Taylor G."/>
            <person name="Tanguay P."/>
            <person name="Feau N."/>
            <person name="Henrissat B."/>
            <person name="Chan S.K."/>
            <person name="Hesse-Orce U."/>
            <person name="Alamouti S.M."/>
            <person name="Tsui C.K.M."/>
            <person name="Docking R.T."/>
            <person name="Levasseur A."/>
            <person name="Haridas S."/>
            <person name="Robertson G."/>
            <person name="Birol I."/>
            <person name="Holt R.A."/>
            <person name="Marra M.A."/>
            <person name="Hamelin R.C."/>
            <person name="Hirst M."/>
            <person name="Jones S.J.M."/>
            <person name="Bohlmann J."/>
            <person name="Breuil C."/>
        </authorList>
    </citation>
    <scope>NUCLEOTIDE SEQUENCE [LARGE SCALE GENOMIC DNA]</scope>
    <source>
        <strain evidence="11">kw1407 / UAMH 11150</strain>
    </source>
</reference>
<gene>
    <name evidence="10" type="ORF">CMQ_4519</name>
</gene>
<organism evidence="11">
    <name type="scientific">Grosmannia clavigera (strain kw1407 / UAMH 11150)</name>
    <name type="common">Blue stain fungus</name>
    <name type="synonym">Graphiocladiella clavigera</name>
    <dbReference type="NCBI Taxonomy" id="655863"/>
    <lineage>
        <taxon>Eukaryota</taxon>
        <taxon>Fungi</taxon>
        <taxon>Dikarya</taxon>
        <taxon>Ascomycota</taxon>
        <taxon>Pezizomycotina</taxon>
        <taxon>Sordariomycetes</taxon>
        <taxon>Sordariomycetidae</taxon>
        <taxon>Ophiostomatales</taxon>
        <taxon>Ophiostomataceae</taxon>
        <taxon>Leptographium</taxon>
    </lineage>
</organism>
<dbReference type="RefSeq" id="XP_014168150.1">
    <property type="nucleotide sequence ID" value="XM_014312675.1"/>
</dbReference>
<dbReference type="Proteomes" id="UP000007796">
    <property type="component" value="Unassembled WGS sequence"/>
</dbReference>
<evidence type="ECO:0000256" key="3">
    <source>
        <dbReference type="ARBA" id="ARBA00022448"/>
    </source>
</evidence>
<dbReference type="EMBL" id="GL630006">
    <property type="protein sequence ID" value="EFW98667.1"/>
    <property type="molecule type" value="Genomic_DNA"/>
</dbReference>
<dbReference type="PANTHER" id="PTHR31806:SF1">
    <property type="entry name" value="PURINE-CYTOSINE PERMEASE FCY2-RELATED"/>
    <property type="match status" value="1"/>
</dbReference>
<feature type="transmembrane region" description="Helical" evidence="9">
    <location>
        <begin position="411"/>
        <end position="434"/>
    </location>
</feature>
<dbReference type="InParanoid" id="F0XU76"/>
<feature type="transmembrane region" description="Helical" evidence="9">
    <location>
        <begin position="188"/>
        <end position="209"/>
    </location>
</feature>
<dbReference type="FunFam" id="1.10.4160.10:FF:000002">
    <property type="entry name" value="Purine-cytosine permease fcyB"/>
    <property type="match status" value="1"/>
</dbReference>
<feature type="transmembrane region" description="Helical" evidence="9">
    <location>
        <begin position="344"/>
        <end position="365"/>
    </location>
</feature>
<dbReference type="STRING" id="655863.F0XU76"/>
<sequence>MSPVFKKDEELSSSEKYGTTDVAVGYMGDENAIHSDELTRGTGFVGRLKAIGAKLGVEQRGIERVPSDERTDTSMSSVGTLWLSANMVVSSFAIGALAQPVFDLGFVDTALTIIFVNILSITPVCFFSMFGPRFGLRQMVLSRFFFGYQSGKINAVAFFNILACLGWSSVNVIVGAQLFHAVNNDMPGWAGILVIAISTLLICFFGYRVVHLYERYSWIPCFIIFLIVAGEFGHSGKFNNMLPLASGPSEAGAVLSFAASVYGFGTGWCSYAADYTVYQPVDRSRKSIFLWTFAGLFFPLIFTELLGAAIMTASVNDPAYSQAYSDSGIGGLLTTVLVPPLGRFGKFCVVILALSIIANNCPNIYSVSLSLQVLAKQTERLPRFFWVLIGTGIYIAISIPGYSHFESWLENFMLIIGYWLAIYEGISLSEHFIFRRGFSGYHPEDYTDASKLPPGIASIIAFGFGIMGAILGMSQVWFTGPIGKLCGGDFGGDVGFELAFAFAAVSYIGMRAVEKSYFKR</sequence>
<dbReference type="GO" id="GO:0005886">
    <property type="term" value="C:plasma membrane"/>
    <property type="evidence" value="ECO:0007669"/>
    <property type="project" value="TreeGrafter"/>
</dbReference>
<feature type="transmembrane region" description="Helical" evidence="9">
    <location>
        <begin position="110"/>
        <end position="132"/>
    </location>
</feature>
<feature type="transmembrane region" description="Helical" evidence="9">
    <location>
        <begin position="216"/>
        <end position="233"/>
    </location>
</feature>
<evidence type="ECO:0000256" key="7">
    <source>
        <dbReference type="ARBA" id="ARBA00023136"/>
    </source>
</evidence>
<feature type="transmembrane region" description="Helical" evidence="9">
    <location>
        <begin position="455"/>
        <end position="478"/>
    </location>
</feature>
<dbReference type="Gene3D" id="1.10.4160.10">
    <property type="entry name" value="Hydantoin permease"/>
    <property type="match status" value="1"/>
</dbReference>
<keyword evidence="6 9" id="KW-1133">Transmembrane helix</keyword>
<evidence type="ECO:0000313" key="11">
    <source>
        <dbReference type="Proteomes" id="UP000007796"/>
    </source>
</evidence>
<dbReference type="GO" id="GO:0022857">
    <property type="term" value="F:transmembrane transporter activity"/>
    <property type="evidence" value="ECO:0007669"/>
    <property type="project" value="InterPro"/>
</dbReference>
<dbReference type="FunCoup" id="F0XU76">
    <property type="interactions" value="21"/>
</dbReference>
<evidence type="ECO:0000256" key="5">
    <source>
        <dbReference type="ARBA" id="ARBA00022692"/>
    </source>
</evidence>
<keyword evidence="3 8" id="KW-0813">Transport</keyword>
<evidence type="ECO:0000256" key="2">
    <source>
        <dbReference type="ARBA" id="ARBA00008974"/>
    </source>
</evidence>
<dbReference type="InterPro" id="IPR026030">
    <property type="entry name" value="Pur-cyt_permease_Fcy2/21/22"/>
</dbReference>
<evidence type="ECO:0000256" key="1">
    <source>
        <dbReference type="ARBA" id="ARBA00004141"/>
    </source>
</evidence>
<dbReference type="PIRSF" id="PIRSF002744">
    <property type="entry name" value="Pur-cyt_permease"/>
    <property type="match status" value="1"/>
</dbReference>
<dbReference type="GO" id="GO:0015851">
    <property type="term" value="P:nucleobase transport"/>
    <property type="evidence" value="ECO:0007669"/>
    <property type="project" value="UniProtKB-ARBA"/>
</dbReference>
<dbReference type="HOGENOM" id="CLU_026016_2_2_1"/>
<protein>
    <submittedName>
        <fullName evidence="10">Purine-cytosine permease</fullName>
    </submittedName>
</protein>
<evidence type="ECO:0000256" key="6">
    <source>
        <dbReference type="ARBA" id="ARBA00022989"/>
    </source>
</evidence>
<accession>F0XU76</accession>
<feature type="transmembrane region" description="Helical" evidence="9">
    <location>
        <begin position="288"/>
        <end position="311"/>
    </location>
</feature>
<keyword evidence="7 8" id="KW-0472">Membrane</keyword>
<feature type="transmembrane region" description="Helical" evidence="9">
    <location>
        <begin position="153"/>
        <end position="176"/>
    </location>
</feature>
<name>F0XU76_GROCL</name>
<dbReference type="PANTHER" id="PTHR31806">
    <property type="entry name" value="PURINE-CYTOSINE PERMEASE FCY2-RELATED"/>
    <property type="match status" value="1"/>
</dbReference>
<proteinExistence type="inferred from homology"/>
<feature type="transmembrane region" description="Helical" evidence="9">
    <location>
        <begin position="490"/>
        <end position="510"/>
    </location>
</feature>
<feature type="transmembrane region" description="Helical" evidence="9">
    <location>
        <begin position="385"/>
        <end position="405"/>
    </location>
</feature>
<dbReference type="eggNOG" id="ENOG502QQ8Y">
    <property type="taxonomic scope" value="Eukaryota"/>
</dbReference>
<comment type="subcellular location">
    <subcellularLocation>
        <location evidence="1">Membrane</location>
        <topology evidence="1">Multi-pass membrane protein</topology>
    </subcellularLocation>
</comment>
<keyword evidence="5 9" id="KW-0812">Transmembrane</keyword>
<dbReference type="GO" id="GO:0000329">
    <property type="term" value="C:fungal-type vacuole membrane"/>
    <property type="evidence" value="ECO:0007669"/>
    <property type="project" value="TreeGrafter"/>
</dbReference>
<dbReference type="Pfam" id="PF02133">
    <property type="entry name" value="Transp_cyt_pur"/>
    <property type="match status" value="1"/>
</dbReference>
<dbReference type="CDD" id="cd11484">
    <property type="entry name" value="SLC-NCS1sbd_CobB-like"/>
    <property type="match status" value="1"/>
</dbReference>
<feature type="transmembrane region" description="Helical" evidence="9">
    <location>
        <begin position="253"/>
        <end position="276"/>
    </location>
</feature>
<evidence type="ECO:0000256" key="4">
    <source>
        <dbReference type="ARBA" id="ARBA00022553"/>
    </source>
</evidence>